<proteinExistence type="predicted"/>
<evidence type="ECO:0000313" key="1">
    <source>
        <dbReference type="EMBL" id="GMT20288.1"/>
    </source>
</evidence>
<evidence type="ECO:0000313" key="2">
    <source>
        <dbReference type="Proteomes" id="UP001432322"/>
    </source>
</evidence>
<feature type="non-terminal residue" evidence="1">
    <location>
        <position position="69"/>
    </location>
</feature>
<comment type="caution">
    <text evidence="1">The sequence shown here is derived from an EMBL/GenBank/DDBJ whole genome shotgun (WGS) entry which is preliminary data.</text>
</comment>
<keyword evidence="2" id="KW-1185">Reference proteome</keyword>
<accession>A0AAV5VPP5</accession>
<dbReference type="AlphaFoldDB" id="A0AAV5VPP5"/>
<feature type="non-terminal residue" evidence="1">
    <location>
        <position position="1"/>
    </location>
</feature>
<gene>
    <name evidence="1" type="ORF">PFISCL1PPCAC_11585</name>
</gene>
<sequence>HLAPHEICTASDATGTIGLSQFVSAKSRENNGDFFVEDWIGLNLKDQCSCCLARIYRIRLRHSIRIHEL</sequence>
<protein>
    <submittedName>
        <fullName evidence="1">Uncharacterized protein</fullName>
    </submittedName>
</protein>
<reference evidence="1" key="1">
    <citation type="submission" date="2023-10" db="EMBL/GenBank/DDBJ databases">
        <title>Genome assembly of Pristionchus species.</title>
        <authorList>
            <person name="Yoshida K."/>
            <person name="Sommer R.J."/>
        </authorList>
    </citation>
    <scope>NUCLEOTIDE SEQUENCE</scope>
    <source>
        <strain evidence="1">RS5133</strain>
    </source>
</reference>
<name>A0AAV5VPP5_9BILA</name>
<dbReference type="Proteomes" id="UP001432322">
    <property type="component" value="Unassembled WGS sequence"/>
</dbReference>
<dbReference type="EMBL" id="BTSY01000003">
    <property type="protein sequence ID" value="GMT20288.1"/>
    <property type="molecule type" value="Genomic_DNA"/>
</dbReference>
<organism evidence="1 2">
    <name type="scientific">Pristionchus fissidentatus</name>
    <dbReference type="NCBI Taxonomy" id="1538716"/>
    <lineage>
        <taxon>Eukaryota</taxon>
        <taxon>Metazoa</taxon>
        <taxon>Ecdysozoa</taxon>
        <taxon>Nematoda</taxon>
        <taxon>Chromadorea</taxon>
        <taxon>Rhabditida</taxon>
        <taxon>Rhabditina</taxon>
        <taxon>Diplogasteromorpha</taxon>
        <taxon>Diplogasteroidea</taxon>
        <taxon>Neodiplogasteridae</taxon>
        <taxon>Pristionchus</taxon>
    </lineage>
</organism>